<evidence type="ECO:0000256" key="8">
    <source>
        <dbReference type="ARBA" id="ARBA00023012"/>
    </source>
</evidence>
<dbReference type="PANTHER" id="PTHR43065">
    <property type="entry name" value="SENSOR HISTIDINE KINASE"/>
    <property type="match status" value="1"/>
</dbReference>
<sequence>MDKTQALLENVSFPYFFIDHNLRILTSSLISAEGVFTELLASEDISRFNNLLKKNESGIFKLIIGNSILPYRIYLEKDEAAHYHLFCFPLSSEEEKLRKMAEHMQKKLHRVNHQLKEKKKHLNTVKEIKETVLISDYSADAGQLAGIAHEIRNPLTTVKGFLQLLKPYLLEIGKEQYAEIAIEELNRANDIIYEFLNASKPPQNIRNEIEVNRLIKEMEIFFESEAHIRNISLSVCLCPNNPIFYGDVKQIKQVLINIIRNAMEACEGIPASEGKIELKAKALNQKVYITIHDNGSGMTDRTISELFVPFYTTKEKGTGIGLSICQKIIEGHDGKINVQSKMSHGTVFEIELPMIINNSY</sequence>
<evidence type="ECO:0000256" key="5">
    <source>
        <dbReference type="ARBA" id="ARBA00022741"/>
    </source>
</evidence>
<dbReference type="RefSeq" id="WP_113880805.1">
    <property type="nucleotide sequence ID" value="NZ_QNSF01000001.1"/>
</dbReference>
<evidence type="ECO:0000256" key="6">
    <source>
        <dbReference type="ARBA" id="ARBA00022777"/>
    </source>
</evidence>
<dbReference type="GO" id="GO:0005524">
    <property type="term" value="F:ATP binding"/>
    <property type="evidence" value="ECO:0007669"/>
    <property type="project" value="UniProtKB-KW"/>
</dbReference>
<keyword evidence="8" id="KW-0902">Two-component regulatory system</keyword>
<dbReference type="InterPro" id="IPR036890">
    <property type="entry name" value="HATPase_C_sf"/>
</dbReference>
<evidence type="ECO:0000259" key="9">
    <source>
        <dbReference type="PROSITE" id="PS50109"/>
    </source>
</evidence>
<keyword evidence="6 10" id="KW-0418">Kinase</keyword>
<evidence type="ECO:0000256" key="7">
    <source>
        <dbReference type="ARBA" id="ARBA00022840"/>
    </source>
</evidence>
<gene>
    <name evidence="10" type="ORF">DFO70_10156</name>
</gene>
<dbReference type="InterPro" id="IPR003594">
    <property type="entry name" value="HATPase_dom"/>
</dbReference>
<dbReference type="SUPFAM" id="SSF47384">
    <property type="entry name" value="Homodimeric domain of signal transducing histidine kinase"/>
    <property type="match status" value="1"/>
</dbReference>
<dbReference type="Pfam" id="PF00512">
    <property type="entry name" value="HisKA"/>
    <property type="match status" value="1"/>
</dbReference>
<dbReference type="Pfam" id="PF02518">
    <property type="entry name" value="HATPase_c"/>
    <property type="match status" value="1"/>
</dbReference>
<name>A0A366K570_CYTFI</name>
<dbReference type="Gene3D" id="1.10.287.130">
    <property type="match status" value="1"/>
</dbReference>
<dbReference type="PANTHER" id="PTHR43065:SF10">
    <property type="entry name" value="PEROXIDE STRESS-ACTIVATED HISTIDINE KINASE MAK3"/>
    <property type="match status" value="1"/>
</dbReference>
<protein>
    <recommendedName>
        <fullName evidence="2">histidine kinase</fullName>
        <ecNumber evidence="2">2.7.13.3</ecNumber>
    </recommendedName>
</protein>
<feature type="domain" description="Histidine kinase" evidence="9">
    <location>
        <begin position="146"/>
        <end position="356"/>
    </location>
</feature>
<dbReference type="InterPro" id="IPR003661">
    <property type="entry name" value="HisK_dim/P_dom"/>
</dbReference>
<keyword evidence="3" id="KW-0597">Phosphoprotein</keyword>
<accession>A0A366K570</accession>
<dbReference type="CDD" id="cd00075">
    <property type="entry name" value="HATPase"/>
    <property type="match status" value="1"/>
</dbReference>
<evidence type="ECO:0000256" key="1">
    <source>
        <dbReference type="ARBA" id="ARBA00000085"/>
    </source>
</evidence>
<evidence type="ECO:0000256" key="3">
    <source>
        <dbReference type="ARBA" id="ARBA00022553"/>
    </source>
</evidence>
<dbReference type="SMART" id="SM00388">
    <property type="entry name" value="HisKA"/>
    <property type="match status" value="1"/>
</dbReference>
<evidence type="ECO:0000256" key="4">
    <source>
        <dbReference type="ARBA" id="ARBA00022679"/>
    </source>
</evidence>
<comment type="caution">
    <text evidence="10">The sequence shown here is derived from an EMBL/GenBank/DDBJ whole genome shotgun (WGS) entry which is preliminary data.</text>
</comment>
<keyword evidence="7" id="KW-0067">ATP-binding</keyword>
<proteinExistence type="predicted"/>
<dbReference type="EMBL" id="QNSF01000001">
    <property type="protein sequence ID" value="RBP96253.1"/>
    <property type="molecule type" value="Genomic_DNA"/>
</dbReference>
<evidence type="ECO:0000313" key="11">
    <source>
        <dbReference type="Proteomes" id="UP000252731"/>
    </source>
</evidence>
<dbReference type="CDD" id="cd00082">
    <property type="entry name" value="HisKA"/>
    <property type="match status" value="1"/>
</dbReference>
<dbReference type="InterPro" id="IPR005467">
    <property type="entry name" value="His_kinase_dom"/>
</dbReference>
<comment type="catalytic activity">
    <reaction evidence="1">
        <text>ATP + protein L-histidine = ADP + protein N-phospho-L-histidine.</text>
        <dbReference type="EC" id="2.7.13.3"/>
    </reaction>
</comment>
<dbReference type="InterPro" id="IPR036097">
    <property type="entry name" value="HisK_dim/P_sf"/>
</dbReference>
<keyword evidence="4" id="KW-0808">Transferase</keyword>
<keyword evidence="11" id="KW-1185">Reference proteome</keyword>
<dbReference type="InterPro" id="IPR004358">
    <property type="entry name" value="Sig_transdc_His_kin-like_C"/>
</dbReference>
<dbReference type="OrthoDB" id="9815750at2"/>
<dbReference type="Proteomes" id="UP000252731">
    <property type="component" value="Unassembled WGS sequence"/>
</dbReference>
<evidence type="ECO:0000256" key="2">
    <source>
        <dbReference type="ARBA" id="ARBA00012438"/>
    </source>
</evidence>
<dbReference type="EC" id="2.7.13.3" evidence="2"/>
<dbReference type="PRINTS" id="PR00344">
    <property type="entry name" value="BCTRLSENSOR"/>
</dbReference>
<dbReference type="SUPFAM" id="SSF55874">
    <property type="entry name" value="ATPase domain of HSP90 chaperone/DNA topoisomerase II/histidine kinase"/>
    <property type="match status" value="1"/>
</dbReference>
<dbReference type="Gene3D" id="3.30.565.10">
    <property type="entry name" value="Histidine kinase-like ATPase, C-terminal domain"/>
    <property type="match status" value="1"/>
</dbReference>
<reference evidence="10 11" key="1">
    <citation type="submission" date="2018-06" db="EMBL/GenBank/DDBJ databases">
        <title>Freshwater and sediment microbial communities from various areas in North America, analyzing microbe dynamics in response to fracking.</title>
        <authorList>
            <person name="Lamendella R."/>
        </authorList>
    </citation>
    <scope>NUCLEOTIDE SEQUENCE [LARGE SCALE GENOMIC DNA]</scope>
    <source>
        <strain evidence="10 11">14_TX</strain>
    </source>
</reference>
<dbReference type="GO" id="GO:0000155">
    <property type="term" value="F:phosphorelay sensor kinase activity"/>
    <property type="evidence" value="ECO:0007669"/>
    <property type="project" value="InterPro"/>
</dbReference>
<evidence type="ECO:0000313" key="10">
    <source>
        <dbReference type="EMBL" id="RBP96253.1"/>
    </source>
</evidence>
<organism evidence="10 11">
    <name type="scientific">Cytobacillus firmus</name>
    <name type="common">Bacillus firmus</name>
    <dbReference type="NCBI Taxonomy" id="1399"/>
    <lineage>
        <taxon>Bacteria</taxon>
        <taxon>Bacillati</taxon>
        <taxon>Bacillota</taxon>
        <taxon>Bacilli</taxon>
        <taxon>Bacillales</taxon>
        <taxon>Bacillaceae</taxon>
        <taxon>Cytobacillus</taxon>
    </lineage>
</organism>
<keyword evidence="5" id="KW-0547">Nucleotide-binding</keyword>
<dbReference type="AlphaFoldDB" id="A0A366K570"/>
<dbReference type="SMART" id="SM00387">
    <property type="entry name" value="HATPase_c"/>
    <property type="match status" value="1"/>
</dbReference>
<dbReference type="PROSITE" id="PS50109">
    <property type="entry name" value="HIS_KIN"/>
    <property type="match status" value="1"/>
</dbReference>